<evidence type="ECO:0000256" key="2">
    <source>
        <dbReference type="ARBA" id="ARBA00023125"/>
    </source>
</evidence>
<keyword evidence="8" id="KW-1185">Reference proteome</keyword>
<evidence type="ECO:0000256" key="1">
    <source>
        <dbReference type="ARBA" id="ARBA00023015"/>
    </source>
</evidence>
<feature type="modified residue" description="4-aspartylphosphate" evidence="4">
    <location>
        <position position="50"/>
    </location>
</feature>
<dbReference type="PROSITE" id="PS50043">
    <property type="entry name" value="HTH_LUXR_2"/>
    <property type="match status" value="1"/>
</dbReference>
<dbReference type="Pfam" id="PF00072">
    <property type="entry name" value="Response_reg"/>
    <property type="match status" value="1"/>
</dbReference>
<dbReference type="Pfam" id="PF00196">
    <property type="entry name" value="GerE"/>
    <property type="match status" value="1"/>
</dbReference>
<dbReference type="InterPro" id="IPR001789">
    <property type="entry name" value="Sig_transdc_resp-reg_receiver"/>
</dbReference>
<keyword evidence="3" id="KW-0804">Transcription</keyword>
<dbReference type="PANTHER" id="PTHR44688:SF16">
    <property type="entry name" value="DNA-BINDING TRANSCRIPTIONAL ACTIVATOR DEVR_DOSR"/>
    <property type="match status" value="1"/>
</dbReference>
<dbReference type="GO" id="GO:0000160">
    <property type="term" value="P:phosphorelay signal transduction system"/>
    <property type="evidence" value="ECO:0007669"/>
    <property type="project" value="InterPro"/>
</dbReference>
<feature type="domain" description="HTH luxR-type" evidence="5">
    <location>
        <begin position="142"/>
        <end position="207"/>
    </location>
</feature>
<sequence>MIADSQRAFSGVLAAAMRAEHDFTVVDVVHSAEAVTKVLEMREVDILLLDVELLGEDAAELVRRLRRLCDRLPTVVVTDMDDPRLATAAVRSGVRSWVPKRLGLHHLMSVVRGTRNGESWFPPSLLGPVLTDLARSAQPSPAERKISTLTYRERQILQCMVNGLDRNTIAARLFLSSNTVRTHVQNLLGKLEVHSGLEAVALAARAGIAFDETSDEAADEASAPWPLAKFNQR</sequence>
<dbReference type="PROSITE" id="PS50110">
    <property type="entry name" value="RESPONSE_REGULATORY"/>
    <property type="match status" value="1"/>
</dbReference>
<protein>
    <submittedName>
        <fullName evidence="7">Two component LuxR family transcriptional regulator</fullName>
    </submittedName>
</protein>
<keyword evidence="1" id="KW-0805">Transcription regulation</keyword>
<accession>A0A1C3P015</accession>
<feature type="domain" description="Response regulatory" evidence="6">
    <location>
        <begin position="1"/>
        <end position="115"/>
    </location>
</feature>
<dbReference type="Proteomes" id="UP000199013">
    <property type="component" value="Unassembled WGS sequence"/>
</dbReference>
<gene>
    <name evidence="7" type="ORF">FDG2_3656</name>
</gene>
<reference evidence="8" key="1">
    <citation type="submission" date="2016-02" db="EMBL/GenBank/DDBJ databases">
        <authorList>
            <person name="Wibberg D."/>
        </authorList>
    </citation>
    <scope>NUCLEOTIDE SEQUENCE [LARGE SCALE GENOMIC DNA]</scope>
</reference>
<name>A0A1C3P015_9ACTN</name>
<dbReference type="AlphaFoldDB" id="A0A1C3P015"/>
<evidence type="ECO:0000313" key="8">
    <source>
        <dbReference type="Proteomes" id="UP000199013"/>
    </source>
</evidence>
<dbReference type="CDD" id="cd06170">
    <property type="entry name" value="LuxR_C_like"/>
    <property type="match status" value="1"/>
</dbReference>
<dbReference type="InterPro" id="IPR011006">
    <property type="entry name" value="CheY-like_superfamily"/>
</dbReference>
<dbReference type="PANTHER" id="PTHR44688">
    <property type="entry name" value="DNA-BINDING TRANSCRIPTIONAL ACTIVATOR DEVR_DOSR"/>
    <property type="match status" value="1"/>
</dbReference>
<dbReference type="InterPro" id="IPR000792">
    <property type="entry name" value="Tscrpt_reg_LuxR_C"/>
</dbReference>
<dbReference type="SUPFAM" id="SSF46894">
    <property type="entry name" value="C-terminal effector domain of the bipartite response regulators"/>
    <property type="match status" value="1"/>
</dbReference>
<dbReference type="SMART" id="SM00448">
    <property type="entry name" value="REC"/>
    <property type="match status" value="1"/>
</dbReference>
<evidence type="ECO:0000313" key="7">
    <source>
        <dbReference type="EMBL" id="SBW23156.1"/>
    </source>
</evidence>
<evidence type="ECO:0000256" key="4">
    <source>
        <dbReference type="PROSITE-ProRule" id="PRU00169"/>
    </source>
</evidence>
<evidence type="ECO:0000256" key="3">
    <source>
        <dbReference type="ARBA" id="ARBA00023163"/>
    </source>
</evidence>
<dbReference type="SMART" id="SM00421">
    <property type="entry name" value="HTH_LUXR"/>
    <property type="match status" value="1"/>
</dbReference>
<dbReference type="SUPFAM" id="SSF52172">
    <property type="entry name" value="CheY-like"/>
    <property type="match status" value="1"/>
</dbReference>
<proteinExistence type="predicted"/>
<keyword evidence="4" id="KW-0597">Phosphoprotein</keyword>
<organism evidence="7 8">
    <name type="scientific">Candidatus Protofrankia californiensis</name>
    <dbReference type="NCBI Taxonomy" id="1839754"/>
    <lineage>
        <taxon>Bacteria</taxon>
        <taxon>Bacillati</taxon>
        <taxon>Actinomycetota</taxon>
        <taxon>Actinomycetes</taxon>
        <taxon>Frankiales</taxon>
        <taxon>Frankiaceae</taxon>
        <taxon>Protofrankia</taxon>
    </lineage>
</organism>
<dbReference type="GO" id="GO:0006355">
    <property type="term" value="P:regulation of DNA-templated transcription"/>
    <property type="evidence" value="ECO:0007669"/>
    <property type="project" value="InterPro"/>
</dbReference>
<dbReference type="GO" id="GO:0003677">
    <property type="term" value="F:DNA binding"/>
    <property type="evidence" value="ECO:0007669"/>
    <property type="project" value="UniProtKB-KW"/>
</dbReference>
<dbReference type="Gene3D" id="3.40.50.2300">
    <property type="match status" value="1"/>
</dbReference>
<keyword evidence="2" id="KW-0238">DNA-binding</keyword>
<dbReference type="PRINTS" id="PR00038">
    <property type="entry name" value="HTHLUXR"/>
</dbReference>
<evidence type="ECO:0000259" key="5">
    <source>
        <dbReference type="PROSITE" id="PS50043"/>
    </source>
</evidence>
<dbReference type="EMBL" id="FLUV01001536">
    <property type="protein sequence ID" value="SBW23156.1"/>
    <property type="molecule type" value="Genomic_DNA"/>
</dbReference>
<dbReference type="InterPro" id="IPR016032">
    <property type="entry name" value="Sig_transdc_resp-reg_C-effctor"/>
</dbReference>
<evidence type="ECO:0000259" key="6">
    <source>
        <dbReference type="PROSITE" id="PS50110"/>
    </source>
</evidence>